<dbReference type="HAMAP" id="MF_00185">
    <property type="entry name" value="IPP_trans"/>
    <property type="match status" value="1"/>
</dbReference>
<dbReference type="InterPro" id="IPR018022">
    <property type="entry name" value="IPT"/>
</dbReference>
<evidence type="ECO:0000256" key="9">
    <source>
        <dbReference type="ARBA" id="ARBA00049563"/>
    </source>
</evidence>
<evidence type="ECO:0000256" key="11">
    <source>
        <dbReference type="RuleBase" id="RU003783"/>
    </source>
</evidence>
<feature type="region of interest" description="Interaction with substrate tRNA" evidence="10">
    <location>
        <begin position="246"/>
        <end position="251"/>
    </location>
</feature>
<evidence type="ECO:0000256" key="12">
    <source>
        <dbReference type="RuleBase" id="RU003784"/>
    </source>
</evidence>
<comment type="cofactor">
    <cofactor evidence="1 10">
        <name>Mg(2+)</name>
        <dbReference type="ChEBI" id="CHEBI:18420"/>
    </cofactor>
</comment>
<dbReference type="Gene3D" id="1.10.20.140">
    <property type="match status" value="1"/>
</dbReference>
<evidence type="ECO:0000313" key="15">
    <source>
        <dbReference type="Proteomes" id="UP000587991"/>
    </source>
</evidence>
<evidence type="ECO:0000256" key="7">
    <source>
        <dbReference type="ARBA" id="ARBA00022840"/>
    </source>
</evidence>
<keyword evidence="4 10" id="KW-0808">Transferase</keyword>
<name>A0A847S8R3_9NEIS</name>
<dbReference type="Pfam" id="PF01715">
    <property type="entry name" value="IPPT"/>
    <property type="match status" value="1"/>
</dbReference>
<dbReference type="GO" id="GO:0052381">
    <property type="term" value="F:tRNA dimethylallyltransferase activity"/>
    <property type="evidence" value="ECO:0007669"/>
    <property type="project" value="UniProtKB-UniRule"/>
</dbReference>
<keyword evidence="15" id="KW-1185">Reference proteome</keyword>
<sequence>MTPALPPLILLAGPTASGKTACAIHLLERQLPVELVSVDSALVYRDMNIGTAKPDAATLARAPHHLIDLISPLEAYSAAQFRNDALQVMAEITARGKIPLLVGGTMLYYKALLEGLSDLPEADPALRAQLEADARTDGLAALHARLASLDPTTAARLHPTDSQRIQRALEICLLSGEPMSALLARQQASPLPYRTLQLALHPSDRAVLHERIALRFRQMLQDGLLDEVRELQQRYPALHPDLPSMRCVGYRQAWLHLAGEDNLPTLIDKGIAATRQLAKRQMTWLRGLPGWQLLDCLAADLPQQVEQQVQRWLDAGPAH</sequence>
<evidence type="ECO:0000256" key="2">
    <source>
        <dbReference type="ARBA" id="ARBA00003213"/>
    </source>
</evidence>
<dbReference type="AlphaFoldDB" id="A0A847S8R3"/>
<evidence type="ECO:0000256" key="1">
    <source>
        <dbReference type="ARBA" id="ARBA00001946"/>
    </source>
</evidence>
<reference evidence="14 15" key="1">
    <citation type="submission" date="2020-04" db="EMBL/GenBank/DDBJ databases">
        <title>Draft genome of Leeia sp. IMCC25680.</title>
        <authorList>
            <person name="Song J."/>
            <person name="Cho J.-C."/>
        </authorList>
    </citation>
    <scope>NUCLEOTIDE SEQUENCE [LARGE SCALE GENOMIC DNA]</scope>
    <source>
        <strain evidence="14 15">IMCC25680</strain>
    </source>
</reference>
<dbReference type="PANTHER" id="PTHR11088:SF60">
    <property type="entry name" value="TRNA DIMETHYLALLYLTRANSFERASE"/>
    <property type="match status" value="1"/>
</dbReference>
<protein>
    <recommendedName>
        <fullName evidence="10">tRNA dimethylallyltransferase</fullName>
        <ecNumber evidence="10">2.5.1.75</ecNumber>
    </recommendedName>
    <alternativeName>
        <fullName evidence="10">Dimethylallyl diphosphate:tRNA dimethylallyltransferase</fullName>
        <shortName evidence="10">DMAPP:tRNA dimethylallyltransferase</shortName>
        <shortName evidence="10">DMATase</shortName>
    </alternativeName>
    <alternativeName>
        <fullName evidence="10">Isopentenyl-diphosphate:tRNA isopentenyltransferase</fullName>
        <shortName evidence="10">IPP transferase</shortName>
        <shortName evidence="10">IPPT</shortName>
        <shortName evidence="10">IPTase</shortName>
    </alternativeName>
</protein>
<dbReference type="RefSeq" id="WP_168878030.1">
    <property type="nucleotide sequence ID" value="NZ_JABAIM010000003.1"/>
</dbReference>
<keyword evidence="6 10" id="KW-0547">Nucleotide-binding</keyword>
<keyword evidence="7 10" id="KW-0067">ATP-binding</keyword>
<dbReference type="SUPFAM" id="SSF52540">
    <property type="entry name" value="P-loop containing nucleoside triphosphate hydrolases"/>
    <property type="match status" value="1"/>
</dbReference>
<comment type="caution">
    <text evidence="10">Lacks conserved residue(s) required for the propagation of feature annotation.</text>
</comment>
<dbReference type="EC" id="2.5.1.75" evidence="10"/>
<dbReference type="NCBIfam" id="TIGR00174">
    <property type="entry name" value="miaA"/>
    <property type="match status" value="1"/>
</dbReference>
<dbReference type="Gene3D" id="3.40.50.300">
    <property type="entry name" value="P-loop containing nucleotide triphosphate hydrolases"/>
    <property type="match status" value="1"/>
</dbReference>
<comment type="similarity">
    <text evidence="3 10 13">Belongs to the IPP transferase family.</text>
</comment>
<comment type="caution">
    <text evidence="14">The sequence shown here is derived from an EMBL/GenBank/DDBJ whole genome shotgun (WGS) entry which is preliminary data.</text>
</comment>
<gene>
    <name evidence="10 14" type="primary">miaA</name>
    <name evidence="14" type="ORF">HF682_14500</name>
</gene>
<keyword evidence="8 10" id="KW-0460">Magnesium</keyword>
<keyword evidence="5 10" id="KW-0819">tRNA processing</keyword>
<feature type="binding site" evidence="10">
    <location>
        <begin position="13"/>
        <end position="20"/>
    </location>
    <ligand>
        <name>ATP</name>
        <dbReference type="ChEBI" id="CHEBI:30616"/>
    </ligand>
</feature>
<dbReference type="FunFam" id="1.10.20.140:FF:000001">
    <property type="entry name" value="tRNA dimethylallyltransferase"/>
    <property type="match status" value="1"/>
</dbReference>
<feature type="region of interest" description="Interaction with substrate tRNA" evidence="10">
    <location>
        <begin position="39"/>
        <end position="42"/>
    </location>
</feature>
<evidence type="ECO:0000256" key="8">
    <source>
        <dbReference type="ARBA" id="ARBA00022842"/>
    </source>
</evidence>
<comment type="subunit">
    <text evidence="10">Monomer.</text>
</comment>
<evidence type="ECO:0000256" key="5">
    <source>
        <dbReference type="ARBA" id="ARBA00022694"/>
    </source>
</evidence>
<dbReference type="InterPro" id="IPR039657">
    <property type="entry name" value="Dimethylallyltransferase"/>
</dbReference>
<dbReference type="Proteomes" id="UP000587991">
    <property type="component" value="Unassembled WGS sequence"/>
</dbReference>
<organism evidence="14 15">
    <name type="scientific">Leeia aquatica</name>
    <dbReference type="NCBI Taxonomy" id="2725557"/>
    <lineage>
        <taxon>Bacteria</taxon>
        <taxon>Pseudomonadati</taxon>
        <taxon>Pseudomonadota</taxon>
        <taxon>Betaproteobacteria</taxon>
        <taxon>Neisseriales</taxon>
        <taxon>Leeiaceae</taxon>
        <taxon>Leeia</taxon>
    </lineage>
</organism>
<evidence type="ECO:0000313" key="14">
    <source>
        <dbReference type="EMBL" id="NLR76374.1"/>
    </source>
</evidence>
<dbReference type="PANTHER" id="PTHR11088">
    <property type="entry name" value="TRNA DIMETHYLALLYLTRANSFERASE"/>
    <property type="match status" value="1"/>
</dbReference>
<dbReference type="EMBL" id="JABAIM010000003">
    <property type="protein sequence ID" value="NLR76374.1"/>
    <property type="molecule type" value="Genomic_DNA"/>
</dbReference>
<evidence type="ECO:0000256" key="10">
    <source>
        <dbReference type="HAMAP-Rule" id="MF_00185"/>
    </source>
</evidence>
<feature type="binding site" evidence="10">
    <location>
        <begin position="15"/>
        <end position="20"/>
    </location>
    <ligand>
        <name>substrate</name>
    </ligand>
</feature>
<dbReference type="GO" id="GO:0005524">
    <property type="term" value="F:ATP binding"/>
    <property type="evidence" value="ECO:0007669"/>
    <property type="project" value="UniProtKB-UniRule"/>
</dbReference>
<evidence type="ECO:0000256" key="6">
    <source>
        <dbReference type="ARBA" id="ARBA00022741"/>
    </source>
</evidence>
<comment type="catalytic activity">
    <reaction evidence="9 10 11">
        <text>adenosine(37) in tRNA + dimethylallyl diphosphate = N(6)-dimethylallyladenosine(37) in tRNA + diphosphate</text>
        <dbReference type="Rhea" id="RHEA:26482"/>
        <dbReference type="Rhea" id="RHEA-COMP:10162"/>
        <dbReference type="Rhea" id="RHEA-COMP:10375"/>
        <dbReference type="ChEBI" id="CHEBI:33019"/>
        <dbReference type="ChEBI" id="CHEBI:57623"/>
        <dbReference type="ChEBI" id="CHEBI:74411"/>
        <dbReference type="ChEBI" id="CHEBI:74415"/>
        <dbReference type="EC" id="2.5.1.75"/>
    </reaction>
</comment>
<comment type="function">
    <text evidence="2 10 12">Catalyzes the transfer of a dimethylallyl group onto the adenine at position 37 in tRNAs that read codons beginning with uridine, leading to the formation of N6-(dimethylallyl)adenosine (i(6)A).</text>
</comment>
<feature type="site" description="Interaction with substrate tRNA" evidence="10">
    <location>
        <position position="127"/>
    </location>
</feature>
<evidence type="ECO:0000256" key="4">
    <source>
        <dbReference type="ARBA" id="ARBA00022679"/>
    </source>
</evidence>
<feature type="site" description="Interaction with substrate tRNA" evidence="10">
    <location>
        <position position="105"/>
    </location>
</feature>
<proteinExistence type="inferred from homology"/>
<evidence type="ECO:0000256" key="3">
    <source>
        <dbReference type="ARBA" id="ARBA00005842"/>
    </source>
</evidence>
<feature type="region of interest" description="Interaction with substrate tRNA" evidence="10">
    <location>
        <begin position="163"/>
        <end position="167"/>
    </location>
</feature>
<dbReference type="InterPro" id="IPR027417">
    <property type="entry name" value="P-loop_NTPase"/>
</dbReference>
<evidence type="ECO:0000256" key="13">
    <source>
        <dbReference type="RuleBase" id="RU003785"/>
    </source>
</evidence>
<dbReference type="GO" id="GO:0006400">
    <property type="term" value="P:tRNA modification"/>
    <property type="evidence" value="ECO:0007669"/>
    <property type="project" value="TreeGrafter"/>
</dbReference>
<accession>A0A847S8R3</accession>